<proteinExistence type="predicted"/>
<dbReference type="Pfam" id="PF00174">
    <property type="entry name" value="Oxidored_molyb"/>
    <property type="match status" value="1"/>
</dbReference>
<name>A0A1G7ASM5_9ACTN</name>
<dbReference type="GO" id="GO:0006790">
    <property type="term" value="P:sulfur compound metabolic process"/>
    <property type="evidence" value="ECO:0007669"/>
    <property type="project" value="TreeGrafter"/>
</dbReference>
<dbReference type="SUPFAM" id="SSF56524">
    <property type="entry name" value="Oxidoreductase molybdopterin-binding domain"/>
    <property type="match status" value="1"/>
</dbReference>
<dbReference type="InterPro" id="IPR014756">
    <property type="entry name" value="Ig_E-set"/>
</dbReference>
<evidence type="ECO:0000256" key="5">
    <source>
        <dbReference type="SAM" id="MobiDB-lite"/>
    </source>
</evidence>
<keyword evidence="3" id="KW-0479">Metal-binding</keyword>
<feature type="domain" description="Moybdenum cofactor oxidoreductase dimerisation" evidence="7">
    <location>
        <begin position="347"/>
        <end position="430"/>
    </location>
</feature>
<evidence type="ECO:0000259" key="6">
    <source>
        <dbReference type="Pfam" id="PF00174"/>
    </source>
</evidence>
<keyword evidence="4" id="KW-0560">Oxidoreductase</keyword>
<dbReference type="PRINTS" id="PR00407">
    <property type="entry name" value="EUMOPTERIN"/>
</dbReference>
<keyword evidence="2" id="KW-0500">Molybdenum</keyword>
<evidence type="ECO:0000256" key="2">
    <source>
        <dbReference type="ARBA" id="ARBA00022505"/>
    </source>
</evidence>
<dbReference type="STRING" id="67344.SAMN05216505_11991"/>
<evidence type="ECO:0000256" key="3">
    <source>
        <dbReference type="ARBA" id="ARBA00022723"/>
    </source>
</evidence>
<dbReference type="GO" id="GO:0043546">
    <property type="term" value="F:molybdopterin cofactor binding"/>
    <property type="evidence" value="ECO:0007669"/>
    <property type="project" value="TreeGrafter"/>
</dbReference>
<keyword evidence="9" id="KW-1185">Reference proteome</keyword>
<evidence type="ECO:0000259" key="7">
    <source>
        <dbReference type="Pfam" id="PF03404"/>
    </source>
</evidence>
<dbReference type="PANTHER" id="PTHR19372">
    <property type="entry name" value="SULFITE REDUCTASE"/>
    <property type="match status" value="1"/>
</dbReference>
<dbReference type="InterPro" id="IPR000572">
    <property type="entry name" value="OxRdtase_Mopterin-bd_dom"/>
</dbReference>
<dbReference type="InterPro" id="IPR006311">
    <property type="entry name" value="TAT_signal"/>
</dbReference>
<reference evidence="9" key="1">
    <citation type="submission" date="2016-10" db="EMBL/GenBank/DDBJ databases">
        <authorList>
            <person name="Varghese N."/>
            <person name="Submissions S."/>
        </authorList>
    </citation>
    <scope>NUCLEOTIDE SEQUENCE [LARGE SCALE GENOMIC DNA]</scope>
    <source>
        <strain evidence="9">CGMCC 4.3504</strain>
    </source>
</reference>
<dbReference type="Gene3D" id="2.60.40.650">
    <property type="match status" value="1"/>
</dbReference>
<gene>
    <name evidence="8" type="ORF">SAMN05216505_11991</name>
</gene>
<dbReference type="PANTHER" id="PTHR19372:SF7">
    <property type="entry name" value="SULFITE OXIDASE, MITOCHONDRIAL"/>
    <property type="match status" value="1"/>
</dbReference>
<comment type="cofactor">
    <cofactor evidence="1">
        <name>Mo-molybdopterin</name>
        <dbReference type="ChEBI" id="CHEBI:71302"/>
    </cofactor>
</comment>
<dbReference type="GO" id="GO:0020037">
    <property type="term" value="F:heme binding"/>
    <property type="evidence" value="ECO:0007669"/>
    <property type="project" value="TreeGrafter"/>
</dbReference>
<evidence type="ECO:0000256" key="4">
    <source>
        <dbReference type="ARBA" id="ARBA00023002"/>
    </source>
</evidence>
<dbReference type="GO" id="GO:0008482">
    <property type="term" value="F:sulfite oxidase activity"/>
    <property type="evidence" value="ECO:0007669"/>
    <property type="project" value="TreeGrafter"/>
</dbReference>
<dbReference type="CDD" id="cd02110">
    <property type="entry name" value="SO_family_Moco_dimer"/>
    <property type="match status" value="1"/>
</dbReference>
<organism evidence="8 9">
    <name type="scientific">Streptomyces prasinopilosus</name>
    <dbReference type="NCBI Taxonomy" id="67344"/>
    <lineage>
        <taxon>Bacteria</taxon>
        <taxon>Bacillati</taxon>
        <taxon>Actinomycetota</taxon>
        <taxon>Actinomycetes</taxon>
        <taxon>Kitasatosporales</taxon>
        <taxon>Streptomycetaceae</taxon>
        <taxon>Streptomyces</taxon>
    </lineage>
</organism>
<dbReference type="InterPro" id="IPR008335">
    <property type="entry name" value="Mopterin_OxRdtase_euk"/>
</dbReference>
<dbReference type="Gene3D" id="3.90.420.10">
    <property type="entry name" value="Oxidoreductase, molybdopterin-binding domain"/>
    <property type="match status" value="1"/>
</dbReference>
<dbReference type="InterPro" id="IPR036374">
    <property type="entry name" value="OxRdtase_Mopterin-bd_sf"/>
</dbReference>
<dbReference type="Proteomes" id="UP000182100">
    <property type="component" value="Unassembled WGS sequence"/>
</dbReference>
<dbReference type="SUPFAM" id="SSF81296">
    <property type="entry name" value="E set domains"/>
    <property type="match status" value="1"/>
</dbReference>
<accession>A0A1G7ASM5</accession>
<protein>
    <submittedName>
        <fullName evidence="8">DMSO/TMAO reductase YedYZ, molybdopterin-dependent catalytic subunit</fullName>
    </submittedName>
</protein>
<feature type="region of interest" description="Disordered" evidence="5">
    <location>
        <begin position="1"/>
        <end position="30"/>
    </location>
</feature>
<dbReference type="PROSITE" id="PS51318">
    <property type="entry name" value="TAT"/>
    <property type="match status" value="1"/>
</dbReference>
<evidence type="ECO:0000313" key="8">
    <source>
        <dbReference type="EMBL" id="SDE17791.1"/>
    </source>
</evidence>
<dbReference type="Pfam" id="PF03404">
    <property type="entry name" value="Mo-co_dimer"/>
    <property type="match status" value="1"/>
</dbReference>
<dbReference type="RefSeq" id="WP_074995625.1">
    <property type="nucleotide sequence ID" value="NZ_FMZK01000019.1"/>
</dbReference>
<evidence type="ECO:0000313" key="9">
    <source>
        <dbReference type="Proteomes" id="UP000182100"/>
    </source>
</evidence>
<sequence>MTASAVPSPRPGTGLEPSAPRAFPPDETAHDRRRLRQWFAGDATAGGVGRRRLLALLAATAAATALPGAGPARAAGPTIVKPLPSEWFVRHGTNAETRWEALRGTGHHTPNELFFVRNHTATPVLDAHDWRLRLWGSGLRGAPGEDRPVEFGYDDLRALPAVTRTVSVECAGNGRSHYTSQQGEAVSGTAWGLGAIGVARWRGVRLADVLRRAGLSSSAVDVQPRGLDAEYVSGGESLGRVRRPLPLAKALDDVLLAYEMNGEPLPYDHGYPVRVLVPSWVGIASVKWVGDIEVSAQPLLSPWNTAFYRLFGPAHPPEGSAPLTRQTLKSAFELASGATFPVGERQVLHGRSWSGAGAVARVDVSTDGGASWRPARLHDAGRAGTWTRWSVPWTPGAPGPAQLLARATDTAGRRQPDVAVPNTQGYLFDAVVRHPVTVVRRGRNTPPGGATP</sequence>
<evidence type="ECO:0000256" key="1">
    <source>
        <dbReference type="ARBA" id="ARBA00001924"/>
    </source>
</evidence>
<dbReference type="EMBL" id="FMZK01000019">
    <property type="protein sequence ID" value="SDE17791.1"/>
    <property type="molecule type" value="Genomic_DNA"/>
</dbReference>
<dbReference type="InterPro" id="IPR005066">
    <property type="entry name" value="MoCF_OxRdtse_dimer"/>
</dbReference>
<feature type="domain" description="Oxidoreductase molybdopterin-binding" evidence="6">
    <location>
        <begin position="119"/>
        <end position="303"/>
    </location>
</feature>
<dbReference type="GO" id="GO:0030151">
    <property type="term" value="F:molybdenum ion binding"/>
    <property type="evidence" value="ECO:0007669"/>
    <property type="project" value="InterPro"/>
</dbReference>
<dbReference type="AlphaFoldDB" id="A0A1G7ASM5"/>